<comment type="caution">
    <text evidence="3">The sequence shown here is derived from an EMBL/GenBank/DDBJ whole genome shotgun (WGS) entry which is preliminary data.</text>
</comment>
<feature type="domain" description="PEP-utilising enzyme mobile" evidence="1">
    <location>
        <begin position="728"/>
        <end position="798"/>
    </location>
</feature>
<dbReference type="AlphaFoldDB" id="A0A2T0SX25"/>
<dbReference type="PANTHER" id="PTHR43615:SF1">
    <property type="entry name" value="PPDK_N DOMAIN-CONTAINING PROTEIN"/>
    <property type="match status" value="1"/>
</dbReference>
<dbReference type="SUPFAM" id="SSF56059">
    <property type="entry name" value="Glutathione synthetase ATP-binding domain-like"/>
    <property type="match status" value="1"/>
</dbReference>
<keyword evidence="3" id="KW-0808">Transferase</keyword>
<dbReference type="Gene3D" id="3.30.1490.20">
    <property type="entry name" value="ATP-grasp fold, A domain"/>
    <property type="match status" value="1"/>
</dbReference>
<dbReference type="InterPro" id="IPR008279">
    <property type="entry name" value="PEP-util_enz_mobile_dom"/>
</dbReference>
<proteinExistence type="predicted"/>
<dbReference type="EMBL" id="PVTF01000009">
    <property type="protein sequence ID" value="PRY37968.1"/>
    <property type="molecule type" value="Genomic_DNA"/>
</dbReference>
<reference evidence="3 4" key="1">
    <citation type="submission" date="2018-03" db="EMBL/GenBank/DDBJ databases">
        <title>Genomic Encyclopedia of Archaeal and Bacterial Type Strains, Phase II (KMG-II): from individual species to whole genera.</title>
        <authorList>
            <person name="Goeker M."/>
        </authorList>
    </citation>
    <scope>NUCLEOTIDE SEQUENCE [LARGE SCALE GENOMIC DNA]</scope>
    <source>
        <strain evidence="3 4">DSM 44720</strain>
    </source>
</reference>
<protein>
    <submittedName>
        <fullName evidence="3">Pyruvate,water dikinase</fullName>
    </submittedName>
</protein>
<dbReference type="InterPro" id="IPR002192">
    <property type="entry name" value="PPDK_AMP/ATP-bd"/>
</dbReference>
<accession>A0A2T0SX25</accession>
<keyword evidence="4" id="KW-1185">Reference proteome</keyword>
<dbReference type="Gene3D" id="3.30.470.20">
    <property type="entry name" value="ATP-grasp fold, B domain"/>
    <property type="match status" value="2"/>
</dbReference>
<name>A0A2T0SX25_9PSEU</name>
<dbReference type="RefSeq" id="WP_106190937.1">
    <property type="nucleotide sequence ID" value="NZ_PVTF01000009.1"/>
</dbReference>
<keyword evidence="3" id="KW-0670">Pyruvate</keyword>
<sequence length="807" mass="85989">MSATVLDMADPAADLLAVGGKGESLARLTAAGLPVPPGFHVTTAAYREFLAANGLAAKVVGASEREVADLFAAAPLPPDVATAISDAYADLGGGAVAVRSSATAEDLPDASFAGQQDTFLDVEGPSEVLDAVKRCWASLWTERAVDYRARHVVAQADVAIAVVVQRMVPATAAGVLFTADPVTGARDRLVINAVRGLGEALVSGAADPQVVVLDDRGITDRRGDPVLSDDVALALAGFGRRIEELYGRPMDVEWAVRDDEVSIVQARPITVTAHEEWNTSLVGDYLWTCANLGEAIPSVMTPATWSLVRIFMSEVMSVPTLGGHPLDGNIGGRFYLNLSVTMAAGSALGLEGFVRRASEQAFGRIPSDVEVPRLPLSRWAVLRDMLPTALGFLRRIRPYQTDLPALVDGARQRSDDARARIAATTDPAALARLWRADVDALLRDTSRMLAAGARLDGAGLVRIRPWLLGLVAESDANALLTGLHTTAGPLASLGPVVGLDRLARGEITREEFVRDWGHRCPDEFEVSAPRPAEDPAWLDREVEGVRGALTDVRTLLARQQEHRAAALDRFRARHPRKVRTLRRRMARAAAAARGREAGRSEVIRAFWVLRTFLLRAGELTGVGEDVFFLAVDEVLALLDGDRSALDHVAARRETHRRYAALPPYPTLVRGHFDPFRWAAAADRRSDVFDETRDVAPLGDAVTGFAGAAGVVEGVVRVLASVADGAALETGEVLVTTVTNIGWTPLFPRAAAVVTDIGAPLSHAAIVARELGIPAVVGTGNATTRLRTGDRVRVDGGRGTVEVLTPAV</sequence>
<dbReference type="InterPro" id="IPR051549">
    <property type="entry name" value="PEP_Utilizing_Enz"/>
</dbReference>
<evidence type="ECO:0000259" key="1">
    <source>
        <dbReference type="Pfam" id="PF00391"/>
    </source>
</evidence>
<evidence type="ECO:0000313" key="3">
    <source>
        <dbReference type="EMBL" id="PRY37968.1"/>
    </source>
</evidence>
<feature type="domain" description="Pyruvate phosphate dikinase AMP/ATP-binding" evidence="2">
    <location>
        <begin position="17"/>
        <end position="215"/>
    </location>
</feature>
<dbReference type="GO" id="GO:0005524">
    <property type="term" value="F:ATP binding"/>
    <property type="evidence" value="ECO:0007669"/>
    <property type="project" value="InterPro"/>
</dbReference>
<gene>
    <name evidence="3" type="ORF">CLV43_109188</name>
</gene>
<dbReference type="Gene3D" id="3.50.30.10">
    <property type="entry name" value="Phosphohistidine domain"/>
    <property type="match status" value="1"/>
</dbReference>
<feature type="domain" description="Pyruvate phosphate dikinase AMP/ATP-binding" evidence="2">
    <location>
        <begin position="220"/>
        <end position="276"/>
    </location>
</feature>
<dbReference type="Pfam" id="PF01326">
    <property type="entry name" value="PPDK_N"/>
    <property type="match status" value="2"/>
</dbReference>
<evidence type="ECO:0000313" key="4">
    <source>
        <dbReference type="Proteomes" id="UP000239494"/>
    </source>
</evidence>
<evidence type="ECO:0000259" key="2">
    <source>
        <dbReference type="Pfam" id="PF01326"/>
    </source>
</evidence>
<dbReference type="SUPFAM" id="SSF52009">
    <property type="entry name" value="Phosphohistidine domain"/>
    <property type="match status" value="1"/>
</dbReference>
<dbReference type="Proteomes" id="UP000239494">
    <property type="component" value="Unassembled WGS sequence"/>
</dbReference>
<dbReference type="OrthoDB" id="9765468at2"/>
<keyword evidence="3" id="KW-0418">Kinase</keyword>
<dbReference type="Pfam" id="PF00391">
    <property type="entry name" value="PEP-utilizers"/>
    <property type="match status" value="1"/>
</dbReference>
<dbReference type="GO" id="GO:0016301">
    <property type="term" value="F:kinase activity"/>
    <property type="evidence" value="ECO:0007669"/>
    <property type="project" value="UniProtKB-KW"/>
</dbReference>
<dbReference type="PANTHER" id="PTHR43615">
    <property type="entry name" value="PHOSPHOENOLPYRUVATE SYNTHASE-RELATED"/>
    <property type="match status" value="1"/>
</dbReference>
<dbReference type="InterPro" id="IPR013815">
    <property type="entry name" value="ATP_grasp_subdomain_1"/>
</dbReference>
<organism evidence="3 4">
    <name type="scientific">Umezawaea tangerina</name>
    <dbReference type="NCBI Taxonomy" id="84725"/>
    <lineage>
        <taxon>Bacteria</taxon>
        <taxon>Bacillati</taxon>
        <taxon>Actinomycetota</taxon>
        <taxon>Actinomycetes</taxon>
        <taxon>Pseudonocardiales</taxon>
        <taxon>Pseudonocardiaceae</taxon>
        <taxon>Umezawaea</taxon>
    </lineage>
</organism>
<dbReference type="InterPro" id="IPR036637">
    <property type="entry name" value="Phosphohistidine_dom_sf"/>
</dbReference>